<dbReference type="Proteomes" id="UP000325081">
    <property type="component" value="Unassembled WGS sequence"/>
</dbReference>
<gene>
    <name evidence="1" type="ORF">STAS_33488</name>
</gene>
<evidence type="ECO:0000313" key="1">
    <source>
        <dbReference type="EMBL" id="GER55796.1"/>
    </source>
</evidence>
<protein>
    <submittedName>
        <fullName evidence="1">Calcium-dependent protein kinase</fullName>
    </submittedName>
</protein>
<name>A0A5A7RF33_STRAF</name>
<sequence>MQSLRKRLIPARKYSCDAKESVTRLDGREKGERRGEVSQKCSEHPWVQNAKKALDVYFGDVVRLSLRQFSLMNRLKRKALRVTANILSTEVVQGIKELLDVDNHGDIFN</sequence>
<evidence type="ECO:0000313" key="2">
    <source>
        <dbReference type="Proteomes" id="UP000325081"/>
    </source>
</evidence>
<accession>A0A5A7RF33</accession>
<comment type="caution">
    <text evidence="1">The sequence shown here is derived from an EMBL/GenBank/DDBJ whole genome shotgun (WGS) entry which is preliminary data.</text>
</comment>
<reference evidence="2" key="1">
    <citation type="journal article" date="2019" name="Curr. Biol.">
        <title>Genome Sequence of Striga asiatica Provides Insight into the Evolution of Plant Parasitism.</title>
        <authorList>
            <person name="Yoshida S."/>
            <person name="Kim S."/>
            <person name="Wafula E.K."/>
            <person name="Tanskanen J."/>
            <person name="Kim Y.M."/>
            <person name="Honaas L."/>
            <person name="Yang Z."/>
            <person name="Spallek T."/>
            <person name="Conn C.E."/>
            <person name="Ichihashi Y."/>
            <person name="Cheong K."/>
            <person name="Cui S."/>
            <person name="Der J.P."/>
            <person name="Gundlach H."/>
            <person name="Jiao Y."/>
            <person name="Hori C."/>
            <person name="Ishida J.K."/>
            <person name="Kasahara H."/>
            <person name="Kiba T."/>
            <person name="Kim M.S."/>
            <person name="Koo N."/>
            <person name="Laohavisit A."/>
            <person name="Lee Y.H."/>
            <person name="Lumba S."/>
            <person name="McCourt P."/>
            <person name="Mortimer J.C."/>
            <person name="Mutuku J.M."/>
            <person name="Nomura T."/>
            <person name="Sasaki-Sekimoto Y."/>
            <person name="Seto Y."/>
            <person name="Wang Y."/>
            <person name="Wakatake T."/>
            <person name="Sakakibara H."/>
            <person name="Demura T."/>
            <person name="Yamaguchi S."/>
            <person name="Yoneyama K."/>
            <person name="Manabe R.I."/>
            <person name="Nelson D.C."/>
            <person name="Schulman A.H."/>
            <person name="Timko M.P."/>
            <person name="dePamphilis C.W."/>
            <person name="Choi D."/>
            <person name="Shirasu K."/>
        </authorList>
    </citation>
    <scope>NUCLEOTIDE SEQUENCE [LARGE SCALE GENOMIC DNA]</scope>
    <source>
        <strain evidence="2">cv. UVA1</strain>
    </source>
</reference>
<keyword evidence="1" id="KW-0808">Transferase</keyword>
<dbReference type="AlphaFoldDB" id="A0A5A7RF33"/>
<dbReference type="EMBL" id="BKCP01012181">
    <property type="protein sequence ID" value="GER55796.1"/>
    <property type="molecule type" value="Genomic_DNA"/>
</dbReference>
<keyword evidence="2" id="KW-1185">Reference proteome</keyword>
<dbReference type="GO" id="GO:0016301">
    <property type="term" value="F:kinase activity"/>
    <property type="evidence" value="ECO:0007669"/>
    <property type="project" value="UniProtKB-KW"/>
</dbReference>
<dbReference type="OrthoDB" id="9948461at2759"/>
<organism evidence="1 2">
    <name type="scientific">Striga asiatica</name>
    <name type="common">Asiatic witchweed</name>
    <name type="synonym">Buchnera asiatica</name>
    <dbReference type="NCBI Taxonomy" id="4170"/>
    <lineage>
        <taxon>Eukaryota</taxon>
        <taxon>Viridiplantae</taxon>
        <taxon>Streptophyta</taxon>
        <taxon>Embryophyta</taxon>
        <taxon>Tracheophyta</taxon>
        <taxon>Spermatophyta</taxon>
        <taxon>Magnoliopsida</taxon>
        <taxon>eudicotyledons</taxon>
        <taxon>Gunneridae</taxon>
        <taxon>Pentapetalae</taxon>
        <taxon>asterids</taxon>
        <taxon>lamiids</taxon>
        <taxon>Lamiales</taxon>
        <taxon>Orobanchaceae</taxon>
        <taxon>Buchnereae</taxon>
        <taxon>Striga</taxon>
    </lineage>
</organism>
<keyword evidence="1" id="KW-0418">Kinase</keyword>
<proteinExistence type="predicted"/>